<keyword evidence="3" id="KW-1185">Reference proteome</keyword>
<dbReference type="Proteomes" id="UP000317243">
    <property type="component" value="Unassembled WGS sequence"/>
</dbReference>
<sequence length="193" mass="22667" precursor="true">MPELLRKCIPKTEQEWRLMRARLAYWAWQVITKAVMGVIYLSIICEGIRMVLPVNRRLSELPFLGWMDDYEGTYELDLATLMSMAMLVTVWMTWQHLLKLWVTEKVGFDRRLRQLNNTDSFMLMLGGFLLFAESFMFYIAVTEMSWSSSSFSFTSLFATIAYVSVLVFTIFTSVNLCEKIELIEREPINEQSF</sequence>
<keyword evidence="1" id="KW-0812">Transmembrane</keyword>
<gene>
    <name evidence="2" type="ORF">KOR42_34230</name>
</gene>
<feature type="transmembrane region" description="Helical" evidence="1">
    <location>
        <begin position="121"/>
        <end position="141"/>
    </location>
</feature>
<reference evidence="2 3" key="1">
    <citation type="submission" date="2019-02" db="EMBL/GenBank/DDBJ databases">
        <title>Deep-cultivation of Planctomycetes and their phenomic and genomic characterization uncovers novel biology.</title>
        <authorList>
            <person name="Wiegand S."/>
            <person name="Jogler M."/>
            <person name="Boedeker C."/>
            <person name="Pinto D."/>
            <person name="Vollmers J."/>
            <person name="Rivas-Marin E."/>
            <person name="Kohn T."/>
            <person name="Peeters S.H."/>
            <person name="Heuer A."/>
            <person name="Rast P."/>
            <person name="Oberbeckmann S."/>
            <person name="Bunk B."/>
            <person name="Jeske O."/>
            <person name="Meyerdierks A."/>
            <person name="Storesund J.E."/>
            <person name="Kallscheuer N."/>
            <person name="Luecker S."/>
            <person name="Lage O.M."/>
            <person name="Pohl T."/>
            <person name="Merkel B.J."/>
            <person name="Hornburger P."/>
            <person name="Mueller R.-W."/>
            <person name="Bruemmer F."/>
            <person name="Labrenz M."/>
            <person name="Spormann A.M."/>
            <person name="Op Den Camp H."/>
            <person name="Overmann J."/>
            <person name="Amann R."/>
            <person name="Jetten M.S.M."/>
            <person name="Mascher T."/>
            <person name="Medema M.H."/>
            <person name="Devos D.P."/>
            <person name="Kaster A.-K."/>
            <person name="Ovreas L."/>
            <person name="Rohde M."/>
            <person name="Galperin M.Y."/>
            <person name="Jogler C."/>
        </authorList>
    </citation>
    <scope>NUCLEOTIDE SEQUENCE [LARGE SCALE GENOMIC DNA]</scope>
    <source>
        <strain evidence="2 3">KOR42</strain>
    </source>
</reference>
<proteinExistence type="predicted"/>
<comment type="caution">
    <text evidence="2">The sequence shown here is derived from an EMBL/GenBank/DDBJ whole genome shotgun (WGS) entry which is preliminary data.</text>
</comment>
<evidence type="ECO:0000313" key="3">
    <source>
        <dbReference type="Proteomes" id="UP000317243"/>
    </source>
</evidence>
<evidence type="ECO:0000256" key="1">
    <source>
        <dbReference type="SAM" id="Phobius"/>
    </source>
</evidence>
<name>A0A5C5WLR7_9PLAN</name>
<accession>A0A5C5WLR7</accession>
<keyword evidence="1" id="KW-1133">Transmembrane helix</keyword>
<dbReference type="EMBL" id="SIHI01000011">
    <property type="protein sequence ID" value="TWT51736.1"/>
    <property type="molecule type" value="Genomic_DNA"/>
</dbReference>
<feature type="transmembrane region" description="Helical" evidence="1">
    <location>
        <begin position="23"/>
        <end position="43"/>
    </location>
</feature>
<dbReference type="AlphaFoldDB" id="A0A5C5WLR7"/>
<organism evidence="2 3">
    <name type="scientific">Thalassoglobus neptunius</name>
    <dbReference type="NCBI Taxonomy" id="1938619"/>
    <lineage>
        <taxon>Bacteria</taxon>
        <taxon>Pseudomonadati</taxon>
        <taxon>Planctomycetota</taxon>
        <taxon>Planctomycetia</taxon>
        <taxon>Planctomycetales</taxon>
        <taxon>Planctomycetaceae</taxon>
        <taxon>Thalassoglobus</taxon>
    </lineage>
</organism>
<feature type="transmembrane region" description="Helical" evidence="1">
    <location>
        <begin position="78"/>
        <end position="101"/>
    </location>
</feature>
<evidence type="ECO:0000313" key="2">
    <source>
        <dbReference type="EMBL" id="TWT51736.1"/>
    </source>
</evidence>
<protein>
    <submittedName>
        <fullName evidence="2">Uncharacterized protein</fullName>
    </submittedName>
</protein>
<feature type="transmembrane region" description="Helical" evidence="1">
    <location>
        <begin position="153"/>
        <end position="177"/>
    </location>
</feature>
<dbReference type="OrthoDB" id="9836611at2"/>
<dbReference type="RefSeq" id="WP_146510878.1">
    <property type="nucleotide sequence ID" value="NZ_SIHI01000011.1"/>
</dbReference>
<keyword evidence="1" id="KW-0472">Membrane</keyword>